<evidence type="ECO:0000313" key="4">
    <source>
        <dbReference type="EMBL" id="KAB0243050.1"/>
    </source>
</evidence>
<dbReference type="Pfam" id="PF22778">
    <property type="entry name" value="VCPO_2nd"/>
    <property type="match status" value="1"/>
</dbReference>
<feature type="domain" description="Vanadium-dependent haloperoxidase NapH1-like second helical-bundle" evidence="3">
    <location>
        <begin position="326"/>
        <end position="516"/>
    </location>
</feature>
<evidence type="ECO:0000259" key="2">
    <source>
        <dbReference type="Pfam" id="PF21167"/>
    </source>
</evidence>
<protein>
    <submittedName>
        <fullName evidence="4">Phosphatase PAP2 family protein</fullName>
    </submittedName>
</protein>
<dbReference type="Gene3D" id="1.20.144.10">
    <property type="entry name" value="Phosphatidic acid phosphatase type 2/haloperoxidase"/>
    <property type="match status" value="1"/>
</dbReference>
<dbReference type="InterPro" id="IPR049283">
    <property type="entry name" value="DUF6851"/>
</dbReference>
<dbReference type="InterPro" id="IPR036938">
    <property type="entry name" value="PAP2/HPO_sf"/>
</dbReference>
<dbReference type="CDD" id="cd03398">
    <property type="entry name" value="PAP2_haloperoxidase"/>
    <property type="match status" value="1"/>
</dbReference>
<evidence type="ECO:0000313" key="5">
    <source>
        <dbReference type="Proteomes" id="UP000325636"/>
    </source>
</evidence>
<organism evidence="4 5">
    <name type="scientific">Microcystis aeruginosa EAWAG127a</name>
    <dbReference type="NCBI Taxonomy" id="2529855"/>
    <lineage>
        <taxon>Bacteria</taxon>
        <taxon>Bacillati</taxon>
        <taxon>Cyanobacteriota</taxon>
        <taxon>Cyanophyceae</taxon>
        <taxon>Oscillatoriophycideae</taxon>
        <taxon>Chroococcales</taxon>
        <taxon>Microcystaceae</taxon>
        <taxon>Microcystis</taxon>
    </lineage>
</organism>
<keyword evidence="1" id="KW-0732">Signal</keyword>
<comment type="caution">
    <text evidence="4">The sequence shown here is derived from an EMBL/GenBank/DDBJ whole genome shotgun (WGS) entry which is preliminary data.</text>
</comment>
<dbReference type="PANTHER" id="PTHR34599">
    <property type="entry name" value="PEROXIDASE-RELATED"/>
    <property type="match status" value="1"/>
</dbReference>
<name>A0A5J5LZV7_MICAE</name>
<gene>
    <name evidence="4" type="ORF">EZJ55_23345</name>
</gene>
<dbReference type="SUPFAM" id="SSF48317">
    <property type="entry name" value="Acid phosphatase/Vanadium-dependent haloperoxidase"/>
    <property type="match status" value="1"/>
</dbReference>
<dbReference type="Proteomes" id="UP000325636">
    <property type="component" value="Unassembled WGS sequence"/>
</dbReference>
<dbReference type="InterPro" id="IPR016119">
    <property type="entry name" value="Br/Cl_peroxidase_C"/>
</dbReference>
<feature type="signal peptide" evidence="1">
    <location>
        <begin position="1"/>
        <end position="28"/>
    </location>
</feature>
<dbReference type="InterPro" id="IPR055161">
    <property type="entry name" value="NapH1-like_2nd"/>
</dbReference>
<reference evidence="5" key="1">
    <citation type="submission" date="2019-04" db="EMBL/GenBank/DDBJ databases">
        <title>Microviridin 1777: A Toxic Chymotrypsin Inhibitor Discovered by a Metabologenomic Approach.</title>
        <authorList>
            <person name="Sieber S."/>
            <person name="Grendelmeier S.M."/>
            <person name="Harris L.A."/>
            <person name="Mitchell D.A."/>
            <person name="Gademann K."/>
        </authorList>
    </citation>
    <scope>NUCLEOTIDE SEQUENCE [LARGE SCALE GENOMIC DNA]</scope>
    <source>
        <strain evidence="5">EAWAG127a</strain>
    </source>
</reference>
<dbReference type="InterPro" id="IPR052559">
    <property type="entry name" value="V-haloperoxidase"/>
</dbReference>
<dbReference type="GO" id="GO:0004601">
    <property type="term" value="F:peroxidase activity"/>
    <property type="evidence" value="ECO:0007669"/>
    <property type="project" value="InterPro"/>
</dbReference>
<accession>A0A5J5LZV7</accession>
<dbReference type="Pfam" id="PF21167">
    <property type="entry name" value="DUF6851"/>
    <property type="match status" value="1"/>
</dbReference>
<feature type="domain" description="DUF6851" evidence="2">
    <location>
        <begin position="60"/>
        <end position="189"/>
    </location>
</feature>
<dbReference type="PANTHER" id="PTHR34599:SF2">
    <property type="entry name" value="TRAF-TYPE DOMAIN-CONTAINING PROTEIN"/>
    <property type="match status" value="1"/>
</dbReference>
<dbReference type="Gene3D" id="1.10.606.10">
    <property type="entry name" value="Vanadium-containing Chloroperoxidase, domain 2"/>
    <property type="match status" value="1"/>
</dbReference>
<sequence length="547" mass="58280">MYKKILSLTLFPLGIASTALLPVSSAQAVTVASGWIGAATQGVRNQPQGPTVASRLYGILSTAMYDAWSAYEATPISTVLGDTLQRPTSENTQANKQEAISFAAYRVLTELLPTQTANLTARMNSLGYNPNNTSTDTTTAAGIGNTIAATLMNARRNDGSNQLNNYVDTIGYSTPNTPTQVVNIELWTPESVPIDSGSALQNYLTPHWGTVQSFSLTDNAQYRPPEIIRFLLDPNASADLQAGTITRGDGTVVPISAALVGVDINPAFIQQAVDVVEFSANLTDEQKLIAEFWEDGLGTPFPPGTWMEFGQDISQRDNNTLDEDVQLFFALGNAVMDAGIATWEAKLSYNSARPVRVIRELGRLGLIGTDSNGDGVFEINAWGGPGLGTITIPATQFLTYQNPFGPPSPPFAEYTSGHSAFSAAGAEILRLFTGSDVFGGSVTFAPGTSAFEPGITPVSPVTLFWDTFSEAAGEAGISRRYGGIHFLDGDIQGRILGRRVGGSVWNRSQFFINGGVTTPEADNVLALLTLGGIFSLTRLIKAKLNKN</sequence>
<feature type="chain" id="PRO_5023860023" evidence="1">
    <location>
        <begin position="29"/>
        <end position="547"/>
    </location>
</feature>
<dbReference type="RefSeq" id="WP_150978382.1">
    <property type="nucleotide sequence ID" value="NZ_SRLN01000012.1"/>
</dbReference>
<evidence type="ECO:0000259" key="3">
    <source>
        <dbReference type="Pfam" id="PF22778"/>
    </source>
</evidence>
<evidence type="ECO:0000256" key="1">
    <source>
        <dbReference type="SAM" id="SignalP"/>
    </source>
</evidence>
<proteinExistence type="predicted"/>
<dbReference type="AlphaFoldDB" id="A0A5J5LZV7"/>
<dbReference type="EMBL" id="SRLN01000012">
    <property type="protein sequence ID" value="KAB0243050.1"/>
    <property type="molecule type" value="Genomic_DNA"/>
</dbReference>